<sequence length="74" mass="8849">MPSFVSLFYQEKRKRQNLKTSRLENKFDIHGEQKHDNHDTKLILRYQINDLFCDLRLNEGKGVNISILFEPLSQ</sequence>
<protein>
    <submittedName>
        <fullName evidence="1">Uncharacterized protein</fullName>
    </submittedName>
</protein>
<evidence type="ECO:0000313" key="1">
    <source>
        <dbReference type="EMBL" id="OHA41206.1"/>
    </source>
</evidence>
<proteinExistence type="predicted"/>
<organism evidence="1 2">
    <name type="scientific">Candidatus Taylorbacteria bacterium RIFCSPLOWO2_02_FULL_46_40</name>
    <dbReference type="NCBI Taxonomy" id="1802329"/>
    <lineage>
        <taxon>Bacteria</taxon>
        <taxon>Candidatus Tayloriibacteriota</taxon>
    </lineage>
</organism>
<dbReference type="EMBL" id="MHSH01000036">
    <property type="protein sequence ID" value="OHA41206.1"/>
    <property type="molecule type" value="Genomic_DNA"/>
</dbReference>
<gene>
    <name evidence="1" type="ORF">A3H68_02035</name>
</gene>
<evidence type="ECO:0000313" key="2">
    <source>
        <dbReference type="Proteomes" id="UP000176429"/>
    </source>
</evidence>
<accession>A0A1G2NYM2</accession>
<name>A0A1G2NYM2_9BACT</name>
<dbReference type="AlphaFoldDB" id="A0A1G2NYM2"/>
<reference evidence="1 2" key="1">
    <citation type="journal article" date="2016" name="Nat. Commun.">
        <title>Thousands of microbial genomes shed light on interconnected biogeochemical processes in an aquifer system.</title>
        <authorList>
            <person name="Anantharaman K."/>
            <person name="Brown C.T."/>
            <person name="Hug L.A."/>
            <person name="Sharon I."/>
            <person name="Castelle C.J."/>
            <person name="Probst A.J."/>
            <person name="Thomas B.C."/>
            <person name="Singh A."/>
            <person name="Wilkins M.J."/>
            <person name="Karaoz U."/>
            <person name="Brodie E.L."/>
            <person name="Williams K.H."/>
            <person name="Hubbard S.S."/>
            <person name="Banfield J.F."/>
        </authorList>
    </citation>
    <scope>NUCLEOTIDE SEQUENCE [LARGE SCALE GENOMIC DNA]</scope>
</reference>
<comment type="caution">
    <text evidence="1">The sequence shown here is derived from an EMBL/GenBank/DDBJ whole genome shotgun (WGS) entry which is preliminary data.</text>
</comment>
<dbReference type="Proteomes" id="UP000176429">
    <property type="component" value="Unassembled WGS sequence"/>
</dbReference>